<gene>
    <name evidence="1" type="ORF">F7725_000268</name>
</gene>
<accession>A0A7J5ZEI8</accession>
<proteinExistence type="predicted"/>
<comment type="caution">
    <text evidence="1">The sequence shown here is derived from an EMBL/GenBank/DDBJ whole genome shotgun (WGS) entry which is preliminary data.</text>
</comment>
<evidence type="ECO:0000313" key="2">
    <source>
        <dbReference type="Proteomes" id="UP000518266"/>
    </source>
</evidence>
<sequence>MSETVYQHLTGMKNTNIEAIIEDITDDTMRASLLEYPDGVDGKNAIIKDFMQWYIIYRNHFAIQRFKDGLEALDVIHALEQHATVFRAFMCSSVVELTSATLEEVFEVQHSSEKGSSRRHEETRVLGLWRDYLLETEGRDPNWFFTRHLAFQSAEPAQTHLKYQCQAPTNSLEATWTMESKIRLVLDLIEAGTIYKLAMFFISPHRTPRSRVALDHSFSEGSQSVPGSVRLHMDCWSSREQTGPSRLVGLGNHSQFHRTWM</sequence>
<organism evidence="1 2">
    <name type="scientific">Dissostichus mawsoni</name>
    <name type="common">Antarctic cod</name>
    <dbReference type="NCBI Taxonomy" id="36200"/>
    <lineage>
        <taxon>Eukaryota</taxon>
        <taxon>Metazoa</taxon>
        <taxon>Chordata</taxon>
        <taxon>Craniata</taxon>
        <taxon>Vertebrata</taxon>
        <taxon>Euteleostomi</taxon>
        <taxon>Actinopterygii</taxon>
        <taxon>Neopterygii</taxon>
        <taxon>Teleostei</taxon>
        <taxon>Neoteleostei</taxon>
        <taxon>Acanthomorphata</taxon>
        <taxon>Eupercaria</taxon>
        <taxon>Perciformes</taxon>
        <taxon>Notothenioidei</taxon>
        <taxon>Nototheniidae</taxon>
        <taxon>Dissostichus</taxon>
    </lineage>
</organism>
<keyword evidence="2" id="KW-1185">Reference proteome</keyword>
<dbReference type="EMBL" id="JAAKFY010000002">
    <property type="protein sequence ID" value="KAF3860013.1"/>
    <property type="molecule type" value="Genomic_DNA"/>
</dbReference>
<dbReference type="OrthoDB" id="2384350at2759"/>
<name>A0A7J5ZEI8_DISMA</name>
<evidence type="ECO:0000313" key="1">
    <source>
        <dbReference type="EMBL" id="KAF3860013.1"/>
    </source>
</evidence>
<dbReference type="Proteomes" id="UP000518266">
    <property type="component" value="Unassembled WGS sequence"/>
</dbReference>
<protein>
    <submittedName>
        <fullName evidence="1">Uncharacterized protein</fullName>
    </submittedName>
</protein>
<dbReference type="AlphaFoldDB" id="A0A7J5ZEI8"/>
<reference evidence="1 2" key="1">
    <citation type="submission" date="2020-03" db="EMBL/GenBank/DDBJ databases">
        <title>Dissostichus mawsoni Genome sequencing and assembly.</title>
        <authorList>
            <person name="Park H."/>
        </authorList>
    </citation>
    <scope>NUCLEOTIDE SEQUENCE [LARGE SCALE GENOMIC DNA]</scope>
    <source>
        <strain evidence="1">DM0001</strain>
        <tissue evidence="1">Muscle</tissue>
    </source>
</reference>